<accession>A0ABM5LXJ1</accession>
<evidence type="ECO:0000313" key="2">
    <source>
        <dbReference type="Proteomes" id="UP000006867"/>
    </source>
</evidence>
<keyword evidence="2" id="KW-1185">Reference proteome</keyword>
<sequence>MATKETVIESNEVVTEKEAPKKKTVKKKKQINRNQLVSCFNVTNGSLKYISKKTGLETVWSAYGDEEYIEVSELLTMKSSQPKFLTEPWIFIDDEEVVQYLGLSKVYEHIIPIDEVEEFFNLSATNAKENLPKLPRGMKELIADKARKGVESREFNNLQLLKLLEKELHLDILSLAD</sequence>
<name>A0ABM5LXJ1_BACA1</name>
<organism evidence="1 2">
    <name type="scientific">Bacillus atrophaeus (strain 1942)</name>
    <dbReference type="NCBI Taxonomy" id="720555"/>
    <lineage>
        <taxon>Bacteria</taxon>
        <taxon>Bacillati</taxon>
        <taxon>Bacillota</taxon>
        <taxon>Bacilli</taxon>
        <taxon>Bacillales</taxon>
        <taxon>Bacillaceae</taxon>
        <taxon>Bacillus</taxon>
    </lineage>
</organism>
<dbReference type="Proteomes" id="UP000006867">
    <property type="component" value="Chromosome"/>
</dbReference>
<gene>
    <name evidence="1" type="ordered locus">BATR1942_07940</name>
</gene>
<protein>
    <submittedName>
        <fullName evidence="1">Uncharacterized protein</fullName>
    </submittedName>
</protein>
<dbReference type="EMBL" id="CP002207">
    <property type="protein sequence ID" value="ADP32527.1"/>
    <property type="molecule type" value="Genomic_DNA"/>
</dbReference>
<dbReference type="RefSeq" id="WP_003325878.1">
    <property type="nucleotide sequence ID" value="NC_014639.1"/>
</dbReference>
<proteinExistence type="predicted"/>
<evidence type="ECO:0000313" key="1">
    <source>
        <dbReference type="EMBL" id="ADP32527.1"/>
    </source>
</evidence>
<reference evidence="1 2" key="1">
    <citation type="journal article" date="2011" name="Front. Microbiol.">
        <title>Genomic signatures of strain selection and enhancement in Bacillus atrophaeus var. globigii, a historical biowarfare simulant.</title>
        <authorList>
            <person name="Gibbons H.S."/>
            <person name="Broomall S.M."/>
            <person name="McNew L.A."/>
            <person name="Daligault H."/>
            <person name="Chapman C."/>
            <person name="Bruce D."/>
            <person name="Karavis M."/>
            <person name="Krepps M."/>
            <person name="McGregor P.A."/>
            <person name="Hong C."/>
            <person name="Park K.H."/>
            <person name="Akmal A."/>
            <person name="Feldman A."/>
            <person name="Lin J.S."/>
            <person name="Chang W.E."/>
            <person name="Higgs B.W."/>
            <person name="Demirev P."/>
            <person name="Lindquist J."/>
            <person name="Liem A."/>
            <person name="Fochler E."/>
            <person name="Read T.D."/>
            <person name="Tapia R."/>
            <person name="Johnson S."/>
            <person name="Bishop-Lilly K.A."/>
            <person name="Detter C."/>
            <person name="Han C."/>
            <person name="Sozhamannan S."/>
            <person name="Rosenzweig C.N."/>
            <person name="Skowronski E.W."/>
        </authorList>
    </citation>
    <scope>NUCLEOTIDE SEQUENCE [LARGE SCALE GENOMIC DNA]</scope>
    <source>
        <strain evidence="1 2">1942</strain>
    </source>
</reference>